<comment type="similarity">
    <text evidence="2 6">Belongs to the acyl-CoA dehydrogenase family.</text>
</comment>
<reference evidence="10" key="1">
    <citation type="submission" date="2022-01" db="EMBL/GenBank/DDBJ databases">
        <authorList>
            <person name="Karlyshev A.V."/>
            <person name="Jaspars M."/>
        </authorList>
    </citation>
    <scope>NUCLEOTIDE SEQUENCE</scope>
    <source>
        <strain evidence="10">AGSA3-2</strain>
    </source>
</reference>
<dbReference type="Pfam" id="PF02771">
    <property type="entry name" value="Acyl-CoA_dh_N"/>
    <property type="match status" value="1"/>
</dbReference>
<dbReference type="GeneID" id="94686480"/>
<dbReference type="InterPro" id="IPR009100">
    <property type="entry name" value="AcylCoA_DH/oxidase_NM_dom_sf"/>
</dbReference>
<dbReference type="Gene3D" id="2.40.110.10">
    <property type="entry name" value="Butyryl-CoA Dehydrogenase, subunit A, domain 2"/>
    <property type="match status" value="1"/>
</dbReference>
<keyword evidence="5 6" id="KW-0560">Oxidoreductase</keyword>
<dbReference type="PROSITE" id="PS00072">
    <property type="entry name" value="ACYL_COA_DH_1"/>
    <property type="match status" value="1"/>
</dbReference>
<feature type="domain" description="Acyl-CoA dehydrogenase/oxidase N-terminal" evidence="9">
    <location>
        <begin position="4"/>
        <end position="118"/>
    </location>
</feature>
<evidence type="ECO:0000259" key="7">
    <source>
        <dbReference type="Pfam" id="PF00441"/>
    </source>
</evidence>
<dbReference type="InterPro" id="IPR037069">
    <property type="entry name" value="AcylCoA_DH/ox_N_sf"/>
</dbReference>
<dbReference type="EMBL" id="JAJVKT010000003">
    <property type="protein sequence ID" value="MCE7507737.1"/>
    <property type="molecule type" value="Genomic_DNA"/>
</dbReference>
<dbReference type="SUPFAM" id="SSF56645">
    <property type="entry name" value="Acyl-CoA dehydrogenase NM domain-like"/>
    <property type="match status" value="1"/>
</dbReference>
<dbReference type="InterPro" id="IPR046373">
    <property type="entry name" value="Acyl-CoA_Oxase/DH_mid-dom_sf"/>
</dbReference>
<dbReference type="PANTHER" id="PTHR48083:SF6">
    <property type="entry name" value="ACYL-COA DEHYDROGENASE 6"/>
    <property type="match status" value="1"/>
</dbReference>
<dbReference type="InterPro" id="IPR050741">
    <property type="entry name" value="Acyl-CoA_dehydrogenase"/>
</dbReference>
<dbReference type="GO" id="GO:0005737">
    <property type="term" value="C:cytoplasm"/>
    <property type="evidence" value="ECO:0007669"/>
    <property type="project" value="TreeGrafter"/>
</dbReference>
<evidence type="ECO:0000256" key="4">
    <source>
        <dbReference type="ARBA" id="ARBA00022827"/>
    </source>
</evidence>
<dbReference type="AlphaFoldDB" id="A0A9Q3ZGU0"/>
<dbReference type="GO" id="GO:0050660">
    <property type="term" value="F:flavin adenine dinucleotide binding"/>
    <property type="evidence" value="ECO:0007669"/>
    <property type="project" value="InterPro"/>
</dbReference>
<protein>
    <submittedName>
        <fullName evidence="10">Acyl-CoA dehydrogenase family protein</fullName>
    </submittedName>
</protein>
<dbReference type="PANTHER" id="PTHR48083">
    <property type="entry name" value="MEDIUM-CHAIN SPECIFIC ACYL-COA DEHYDROGENASE, MITOCHONDRIAL-RELATED"/>
    <property type="match status" value="1"/>
</dbReference>
<dbReference type="Gene3D" id="1.20.140.10">
    <property type="entry name" value="Butyryl-CoA Dehydrogenase, subunit A, domain 3"/>
    <property type="match status" value="1"/>
</dbReference>
<dbReference type="InterPro" id="IPR036250">
    <property type="entry name" value="AcylCo_DH-like_C"/>
</dbReference>
<keyword evidence="11" id="KW-1185">Reference proteome</keyword>
<dbReference type="Gene3D" id="1.10.540.10">
    <property type="entry name" value="Acyl-CoA dehydrogenase/oxidase, N-terminal domain"/>
    <property type="match status" value="1"/>
</dbReference>
<evidence type="ECO:0000259" key="8">
    <source>
        <dbReference type="Pfam" id="PF02770"/>
    </source>
</evidence>
<dbReference type="Pfam" id="PF00441">
    <property type="entry name" value="Acyl-CoA_dh_1"/>
    <property type="match status" value="1"/>
</dbReference>
<comment type="caution">
    <text evidence="10">The sequence shown here is derived from an EMBL/GenBank/DDBJ whole genome shotgun (WGS) entry which is preliminary data.</text>
</comment>
<dbReference type="GO" id="GO:0003995">
    <property type="term" value="F:acyl-CoA dehydrogenase activity"/>
    <property type="evidence" value="ECO:0007669"/>
    <property type="project" value="InterPro"/>
</dbReference>
<dbReference type="InterPro" id="IPR006091">
    <property type="entry name" value="Acyl-CoA_Oxase/DH_mid-dom"/>
</dbReference>
<dbReference type="InterPro" id="IPR009075">
    <property type="entry name" value="AcylCo_DH/oxidase_C"/>
</dbReference>
<evidence type="ECO:0000256" key="3">
    <source>
        <dbReference type="ARBA" id="ARBA00022630"/>
    </source>
</evidence>
<name>A0A9Q3ZGU0_9GAMM</name>
<dbReference type="Pfam" id="PF02770">
    <property type="entry name" value="Acyl-CoA_dh_M"/>
    <property type="match status" value="1"/>
</dbReference>
<evidence type="ECO:0000256" key="6">
    <source>
        <dbReference type="RuleBase" id="RU362125"/>
    </source>
</evidence>
<dbReference type="KEGG" id="axe:P40_08550"/>
<dbReference type="PIRSF" id="PIRSF016578">
    <property type="entry name" value="HsaA"/>
    <property type="match status" value="1"/>
</dbReference>
<dbReference type="SUPFAM" id="SSF47203">
    <property type="entry name" value="Acyl-CoA dehydrogenase C-terminal domain-like"/>
    <property type="match status" value="1"/>
</dbReference>
<evidence type="ECO:0000313" key="11">
    <source>
        <dbReference type="Proteomes" id="UP001107961"/>
    </source>
</evidence>
<evidence type="ECO:0000256" key="2">
    <source>
        <dbReference type="ARBA" id="ARBA00009347"/>
    </source>
</evidence>
<evidence type="ECO:0000256" key="5">
    <source>
        <dbReference type="ARBA" id="ARBA00023002"/>
    </source>
</evidence>
<dbReference type="FunFam" id="1.10.540.10:FF:000002">
    <property type="entry name" value="Acyl-CoA dehydrogenase FadE19"/>
    <property type="match status" value="1"/>
</dbReference>
<dbReference type="InterPro" id="IPR013786">
    <property type="entry name" value="AcylCoA_DH/ox_N"/>
</dbReference>
<dbReference type="RefSeq" id="WP_022994419.1">
    <property type="nucleotide sequence ID" value="NZ_CBDDTQ010000001.1"/>
</dbReference>
<sequence length="385" mass="42508">MKFTQEHEELRRTVRQFVDKEINPHVKEWEAAGRFPIHEVFKKMGDLGLLGVTKPVEYGGMGLDYSYGMVMSEEMGTVHCGGVPLAVGVQTDMATPALARFGSDQLRRDYLAPAIAGDMVASIAVSEPQAGSDVAAVKTTAKKDGDDYVINGTKMWITNSPSADFFCLLANTSDDKPHINKSLIVVPKDAAGITVDKPLDKLGMRSSETAQVFFDNVRVPQRNLIGQEGMGFMMQMMQFQEERLFAASNSLKGMEHVINETIEYARERKVFGMSLLDNQTVHFRLAELQTEVEALRALTYRACDLYINGQDVLQLASMAKLKVGRLAREVADSCLQFWGGNGFMWDNPASQLYRDGRLGSIGGGADEIMLGIICKTMNTLPGKKK</sequence>
<dbReference type="Proteomes" id="UP001107961">
    <property type="component" value="Unassembled WGS sequence"/>
</dbReference>
<feature type="domain" description="Acyl-CoA dehydrogenase/oxidase C-terminal" evidence="7">
    <location>
        <begin position="229"/>
        <end position="376"/>
    </location>
</feature>
<keyword evidence="3 6" id="KW-0285">Flavoprotein</keyword>
<evidence type="ECO:0000259" key="9">
    <source>
        <dbReference type="Pfam" id="PF02771"/>
    </source>
</evidence>
<dbReference type="GO" id="GO:0033539">
    <property type="term" value="P:fatty acid beta-oxidation using acyl-CoA dehydrogenase"/>
    <property type="evidence" value="ECO:0007669"/>
    <property type="project" value="TreeGrafter"/>
</dbReference>
<comment type="cofactor">
    <cofactor evidence="1 6">
        <name>FAD</name>
        <dbReference type="ChEBI" id="CHEBI:57692"/>
    </cofactor>
</comment>
<dbReference type="FunFam" id="2.40.110.10:FF:000002">
    <property type="entry name" value="Acyl-CoA dehydrogenase fadE12"/>
    <property type="match status" value="1"/>
</dbReference>
<accession>A0A9Q3ZGU0</accession>
<organism evidence="10 11">
    <name type="scientific">Alloalcanivorax xenomutans</name>
    <dbReference type="NCBI Taxonomy" id="1094342"/>
    <lineage>
        <taxon>Bacteria</taxon>
        <taxon>Pseudomonadati</taxon>
        <taxon>Pseudomonadota</taxon>
        <taxon>Gammaproteobacteria</taxon>
        <taxon>Oceanospirillales</taxon>
        <taxon>Alcanivoracaceae</taxon>
        <taxon>Alloalcanivorax</taxon>
    </lineage>
</organism>
<proteinExistence type="inferred from homology"/>
<dbReference type="InterPro" id="IPR006089">
    <property type="entry name" value="Acyl-CoA_DH_CS"/>
</dbReference>
<keyword evidence="4 6" id="KW-0274">FAD</keyword>
<evidence type="ECO:0000256" key="1">
    <source>
        <dbReference type="ARBA" id="ARBA00001974"/>
    </source>
</evidence>
<gene>
    <name evidence="10" type="ORF">LZG35_03745</name>
</gene>
<feature type="domain" description="Acyl-CoA oxidase/dehydrogenase middle" evidence="8">
    <location>
        <begin position="123"/>
        <end position="217"/>
    </location>
</feature>
<evidence type="ECO:0000313" key="10">
    <source>
        <dbReference type="EMBL" id="MCE7507737.1"/>
    </source>
</evidence>